<reference evidence="2 3" key="1">
    <citation type="submission" date="2021-04" db="EMBL/GenBank/DDBJ databases">
        <authorList>
            <person name="Bliznina A."/>
        </authorList>
    </citation>
    <scope>NUCLEOTIDE SEQUENCE [LARGE SCALE GENOMIC DNA]</scope>
</reference>
<sequence length="483" mass="56342">MPRLGPADFPCPEPVGLVQDADDYQRQFDVKNLFAEKDIIREVRNDKKMLIQAGIPQSAEEIKEELMREIPPPEKHEYVQDIRDSVATSKDNDIHNYDYEKYLEDLEFPPNIKIQSIINRVLNTKTTLHRLRKAPQNIMNSKELQNLSNAFLWWIYEREFGQCRRELLNEIYRKMAYSFVSLLNIQAGNARDDILDHLPTIVAQIVWLALWHQFTDDWATLARPVFLSALVHDCFMQISGTPPEIACWRHWPFIELIENEEEPIPVEIQTLLATSPQIIQHNLRKFKPKSTNLDEDEIIEKPKTKAERILENTAKPSSESLLSLGDESTVATESVDLRSEAPPKMMNFVTKNFDIGTHSPLYRYLVETRRTFQRKAKRIELGIIPDIRGFESKLNLADQVVEHVKIQKNRGNEQIKEKRKLDVKEVDKMRKEIATLSKRIEHAKRIKDKDLLNTTLKEANAFLQEQKAAELLREHQNKMPIPE</sequence>
<evidence type="ECO:0000313" key="2">
    <source>
        <dbReference type="EMBL" id="CAG5088428.1"/>
    </source>
</evidence>
<keyword evidence="3" id="KW-1185">Reference proteome</keyword>
<name>A0ABN7RXL0_OIKDI</name>
<dbReference type="Proteomes" id="UP001158576">
    <property type="component" value="Chromosome PAR"/>
</dbReference>
<comment type="similarity">
    <text evidence="1">Belongs to the FAM227 family.</text>
</comment>
<dbReference type="Pfam" id="PF14922">
    <property type="entry name" value="FWWh"/>
    <property type="match status" value="1"/>
</dbReference>
<organism evidence="2 3">
    <name type="scientific">Oikopleura dioica</name>
    <name type="common">Tunicate</name>
    <dbReference type="NCBI Taxonomy" id="34765"/>
    <lineage>
        <taxon>Eukaryota</taxon>
        <taxon>Metazoa</taxon>
        <taxon>Chordata</taxon>
        <taxon>Tunicata</taxon>
        <taxon>Appendicularia</taxon>
        <taxon>Copelata</taxon>
        <taxon>Oikopleuridae</taxon>
        <taxon>Oikopleura</taxon>
    </lineage>
</organism>
<dbReference type="PANTHER" id="PTHR33560">
    <property type="entry name" value="PROTEIN FAM227B"/>
    <property type="match status" value="1"/>
</dbReference>
<dbReference type="EMBL" id="OU015568">
    <property type="protein sequence ID" value="CAG5088428.1"/>
    <property type="molecule type" value="Genomic_DNA"/>
</dbReference>
<evidence type="ECO:0000256" key="1">
    <source>
        <dbReference type="ARBA" id="ARBA00008666"/>
    </source>
</evidence>
<protein>
    <submittedName>
        <fullName evidence="2">Oidioi.mRNA.OKI2018_I69.PAR.g11838.t1.cds</fullName>
    </submittedName>
</protein>
<dbReference type="PANTHER" id="PTHR33560:SF1">
    <property type="entry name" value="PROTEIN FAM227A"/>
    <property type="match status" value="1"/>
</dbReference>
<dbReference type="InterPro" id="IPR029417">
    <property type="entry name" value="FAM227"/>
</dbReference>
<accession>A0ABN7RXL0</accession>
<evidence type="ECO:0000313" key="3">
    <source>
        <dbReference type="Proteomes" id="UP001158576"/>
    </source>
</evidence>
<proteinExistence type="inferred from homology"/>
<gene>
    <name evidence="2" type="ORF">OKIOD_LOCUS3396</name>
</gene>